<dbReference type="AlphaFoldDB" id="A0A0B1T4K6"/>
<dbReference type="Proteomes" id="UP000053660">
    <property type="component" value="Unassembled WGS sequence"/>
</dbReference>
<organism evidence="3 4">
    <name type="scientific">Oesophagostomum dentatum</name>
    <name type="common">Nodular worm</name>
    <dbReference type="NCBI Taxonomy" id="61180"/>
    <lineage>
        <taxon>Eukaryota</taxon>
        <taxon>Metazoa</taxon>
        <taxon>Ecdysozoa</taxon>
        <taxon>Nematoda</taxon>
        <taxon>Chromadorea</taxon>
        <taxon>Rhabditida</taxon>
        <taxon>Rhabditina</taxon>
        <taxon>Rhabditomorpha</taxon>
        <taxon>Strongyloidea</taxon>
        <taxon>Strongylidae</taxon>
        <taxon>Oesophagostomum</taxon>
    </lineage>
</organism>
<proteinExistence type="predicted"/>
<feature type="coiled-coil region" evidence="1">
    <location>
        <begin position="58"/>
        <end position="85"/>
    </location>
</feature>
<reference evidence="3 4" key="1">
    <citation type="submission" date="2014-03" db="EMBL/GenBank/DDBJ databases">
        <title>Draft genome of the hookworm Oesophagostomum dentatum.</title>
        <authorList>
            <person name="Mitreva M."/>
        </authorList>
    </citation>
    <scope>NUCLEOTIDE SEQUENCE [LARGE SCALE GENOMIC DNA]</scope>
    <source>
        <strain evidence="3 4">OD-Hann</strain>
    </source>
</reference>
<name>A0A0B1T4K6_OESDE</name>
<evidence type="ECO:0000256" key="1">
    <source>
        <dbReference type="SAM" id="Coils"/>
    </source>
</evidence>
<dbReference type="OrthoDB" id="5870015at2759"/>
<feature type="region of interest" description="Disordered" evidence="2">
    <location>
        <begin position="163"/>
        <end position="207"/>
    </location>
</feature>
<keyword evidence="4" id="KW-1185">Reference proteome</keyword>
<evidence type="ECO:0000313" key="4">
    <source>
        <dbReference type="Proteomes" id="UP000053660"/>
    </source>
</evidence>
<accession>A0A0B1T4K6</accession>
<feature type="compositionally biased region" description="Polar residues" evidence="2">
    <location>
        <begin position="171"/>
        <end position="198"/>
    </location>
</feature>
<sequence>MLLSGIETFDSFLKFPAIRVNTEEEFVIEPSEDMKRLYEDFQVNVLGEGVDMNFAELKKRVQDRVRIQKEKIAEAERLRAKLEDEDVLGTEPFLDAIAYRNYNPKDSKTEVSRGEDPLQSKIRRAGTEFKTRLPTKFLVGGDRYETLKLERIIEEKIEKVKNRMKGVRSGEQPTFAETEQTGPSPCSSNGSEKNNSNALEKDGSFDHDSSLNLVDDDILCIYDSSNSWLSP</sequence>
<protein>
    <submittedName>
        <fullName evidence="3">Uncharacterized protein</fullName>
    </submittedName>
</protein>
<gene>
    <name evidence="3" type="ORF">OESDEN_09437</name>
</gene>
<evidence type="ECO:0000313" key="3">
    <source>
        <dbReference type="EMBL" id="KHJ90712.1"/>
    </source>
</evidence>
<evidence type="ECO:0000256" key="2">
    <source>
        <dbReference type="SAM" id="MobiDB-lite"/>
    </source>
</evidence>
<dbReference type="EMBL" id="KN552735">
    <property type="protein sequence ID" value="KHJ90712.1"/>
    <property type="molecule type" value="Genomic_DNA"/>
</dbReference>
<keyword evidence="1" id="KW-0175">Coiled coil</keyword>